<evidence type="ECO:0000256" key="1">
    <source>
        <dbReference type="SAM" id="MobiDB-lite"/>
    </source>
</evidence>
<comment type="caution">
    <text evidence="3">The sequence shown here is derived from an EMBL/GenBank/DDBJ whole genome shotgun (WGS) entry which is preliminary data.</text>
</comment>
<dbReference type="Proteomes" id="UP000186922">
    <property type="component" value="Unassembled WGS sequence"/>
</dbReference>
<sequence>MMGTTKPMKIVEKFFSVPWDNFNFALERLSLILCSMSARDLTDYQMQAAGRVCMTSFTSILYMIVLMVYQLQFILREVLGGPEDLMLRCYKSRGIDYELPFLRPGRGESVIAETESIVNQPKNEDYRTYKKLKEGTAGIFGPTANHEPSEEPTLEHPEIDLRGTMHPISLPVRSTKSHKNLTTEHVDSNSGRQSPYKLR</sequence>
<reference evidence="3 4" key="1">
    <citation type="journal article" date="2016" name="Nat. Commun.">
        <title>Extremotolerant tardigrade genome and improved radiotolerance of human cultured cells by tardigrade-unique protein.</title>
        <authorList>
            <person name="Hashimoto T."/>
            <person name="Horikawa D.D."/>
            <person name="Saito Y."/>
            <person name="Kuwahara H."/>
            <person name="Kozuka-Hata H."/>
            <person name="Shin-I T."/>
            <person name="Minakuchi Y."/>
            <person name="Ohishi K."/>
            <person name="Motoyama A."/>
            <person name="Aizu T."/>
            <person name="Enomoto A."/>
            <person name="Kondo K."/>
            <person name="Tanaka S."/>
            <person name="Hara Y."/>
            <person name="Koshikawa S."/>
            <person name="Sagara H."/>
            <person name="Miura T."/>
            <person name="Yokobori S."/>
            <person name="Miyagawa K."/>
            <person name="Suzuki Y."/>
            <person name="Kubo T."/>
            <person name="Oyama M."/>
            <person name="Kohara Y."/>
            <person name="Fujiyama A."/>
            <person name="Arakawa K."/>
            <person name="Katayama T."/>
            <person name="Toyoda A."/>
            <person name="Kunieda T."/>
        </authorList>
    </citation>
    <scope>NUCLEOTIDE SEQUENCE [LARGE SCALE GENOMIC DNA]</scope>
    <source>
        <strain evidence="3 4">YOKOZUNA-1</strain>
    </source>
</reference>
<gene>
    <name evidence="3" type="primary">RvY_04947-1</name>
    <name evidence="3" type="synonym">RvY_04947.1</name>
    <name evidence="3" type="ORF">RvY_04947</name>
</gene>
<evidence type="ECO:0000313" key="3">
    <source>
        <dbReference type="EMBL" id="GAU92936.1"/>
    </source>
</evidence>
<feature type="transmembrane region" description="Helical" evidence="2">
    <location>
        <begin position="48"/>
        <end position="69"/>
    </location>
</feature>
<feature type="region of interest" description="Disordered" evidence="1">
    <location>
        <begin position="137"/>
        <end position="158"/>
    </location>
</feature>
<keyword evidence="4" id="KW-1185">Reference proteome</keyword>
<proteinExistence type="predicted"/>
<protein>
    <submittedName>
        <fullName evidence="3">Uncharacterized protein</fullName>
    </submittedName>
</protein>
<feature type="compositionally biased region" description="Basic and acidic residues" evidence="1">
    <location>
        <begin position="147"/>
        <end position="158"/>
    </location>
</feature>
<name>A0A1D1UTC3_RAMVA</name>
<organism evidence="3 4">
    <name type="scientific">Ramazzottius varieornatus</name>
    <name type="common">Water bear</name>
    <name type="synonym">Tardigrade</name>
    <dbReference type="NCBI Taxonomy" id="947166"/>
    <lineage>
        <taxon>Eukaryota</taxon>
        <taxon>Metazoa</taxon>
        <taxon>Ecdysozoa</taxon>
        <taxon>Tardigrada</taxon>
        <taxon>Eutardigrada</taxon>
        <taxon>Parachela</taxon>
        <taxon>Hypsibioidea</taxon>
        <taxon>Ramazzottiidae</taxon>
        <taxon>Ramazzottius</taxon>
    </lineage>
</organism>
<feature type="region of interest" description="Disordered" evidence="1">
    <location>
        <begin position="171"/>
        <end position="199"/>
    </location>
</feature>
<dbReference type="AlphaFoldDB" id="A0A1D1UTC3"/>
<evidence type="ECO:0000256" key="2">
    <source>
        <dbReference type="SAM" id="Phobius"/>
    </source>
</evidence>
<keyword evidence="2" id="KW-0472">Membrane</keyword>
<accession>A0A1D1UTC3</accession>
<dbReference type="EMBL" id="BDGG01000002">
    <property type="protein sequence ID" value="GAU92936.1"/>
    <property type="molecule type" value="Genomic_DNA"/>
</dbReference>
<keyword evidence="2" id="KW-0812">Transmembrane</keyword>
<dbReference type="OrthoDB" id="10497328at2759"/>
<keyword evidence="2" id="KW-1133">Transmembrane helix</keyword>
<evidence type="ECO:0000313" key="4">
    <source>
        <dbReference type="Proteomes" id="UP000186922"/>
    </source>
</evidence>